<dbReference type="Gene3D" id="3.40.50.1820">
    <property type="entry name" value="alpha/beta hydrolase"/>
    <property type="match status" value="1"/>
</dbReference>
<gene>
    <name evidence="2" type="ORF">ACIBP5_12425</name>
</gene>
<dbReference type="EMBL" id="JBITMB010000003">
    <property type="protein sequence ID" value="MFI7440752.1"/>
    <property type="molecule type" value="Genomic_DNA"/>
</dbReference>
<protein>
    <submittedName>
        <fullName evidence="2">Alpha/beta fold hydrolase</fullName>
    </submittedName>
</protein>
<dbReference type="Proteomes" id="UP001612928">
    <property type="component" value="Unassembled WGS sequence"/>
</dbReference>
<dbReference type="RefSeq" id="WP_397020545.1">
    <property type="nucleotide sequence ID" value="NZ_JBITMB010000003.1"/>
</dbReference>
<comment type="caution">
    <text evidence="2">The sequence shown here is derived from an EMBL/GenBank/DDBJ whole genome shotgun (WGS) entry which is preliminary data.</text>
</comment>
<dbReference type="InterPro" id="IPR000073">
    <property type="entry name" value="AB_hydrolase_1"/>
</dbReference>
<evidence type="ECO:0000313" key="2">
    <source>
        <dbReference type="EMBL" id="MFI7440752.1"/>
    </source>
</evidence>
<dbReference type="SUPFAM" id="SSF53474">
    <property type="entry name" value="alpha/beta-Hydrolases"/>
    <property type="match status" value="1"/>
</dbReference>
<reference evidence="2 3" key="1">
    <citation type="submission" date="2024-10" db="EMBL/GenBank/DDBJ databases">
        <title>The Natural Products Discovery Center: Release of the First 8490 Sequenced Strains for Exploring Actinobacteria Biosynthetic Diversity.</title>
        <authorList>
            <person name="Kalkreuter E."/>
            <person name="Kautsar S.A."/>
            <person name="Yang D."/>
            <person name="Bader C.D."/>
            <person name="Teijaro C.N."/>
            <person name="Fluegel L."/>
            <person name="Davis C.M."/>
            <person name="Simpson J.R."/>
            <person name="Lauterbach L."/>
            <person name="Steele A.D."/>
            <person name="Gui C."/>
            <person name="Meng S."/>
            <person name="Li G."/>
            <person name="Viehrig K."/>
            <person name="Ye F."/>
            <person name="Su P."/>
            <person name="Kiefer A.F."/>
            <person name="Nichols A."/>
            <person name="Cepeda A.J."/>
            <person name="Yan W."/>
            <person name="Fan B."/>
            <person name="Jiang Y."/>
            <person name="Adhikari A."/>
            <person name="Zheng C.-J."/>
            <person name="Schuster L."/>
            <person name="Cowan T.M."/>
            <person name="Smanski M.J."/>
            <person name="Chevrette M.G."/>
            <person name="De Carvalho L.P.S."/>
            <person name="Shen B."/>
        </authorList>
    </citation>
    <scope>NUCLEOTIDE SEQUENCE [LARGE SCALE GENOMIC DNA]</scope>
    <source>
        <strain evidence="2 3">NPDC049503</strain>
    </source>
</reference>
<dbReference type="InterPro" id="IPR029058">
    <property type="entry name" value="AB_hydrolase_fold"/>
</dbReference>
<dbReference type="GO" id="GO:0016787">
    <property type="term" value="F:hydrolase activity"/>
    <property type="evidence" value="ECO:0007669"/>
    <property type="project" value="UniProtKB-KW"/>
</dbReference>
<dbReference type="Pfam" id="PF12697">
    <property type="entry name" value="Abhydrolase_6"/>
    <property type="match status" value="1"/>
</dbReference>
<organism evidence="2 3">
    <name type="scientific">Nonomuraea indica</name>
    <dbReference type="NCBI Taxonomy" id="1581193"/>
    <lineage>
        <taxon>Bacteria</taxon>
        <taxon>Bacillati</taxon>
        <taxon>Actinomycetota</taxon>
        <taxon>Actinomycetes</taxon>
        <taxon>Streptosporangiales</taxon>
        <taxon>Streptosporangiaceae</taxon>
        <taxon>Nonomuraea</taxon>
    </lineage>
</organism>
<keyword evidence="3" id="KW-1185">Reference proteome</keyword>
<feature type="domain" description="AB hydrolase-1" evidence="1">
    <location>
        <begin position="30"/>
        <end position="237"/>
    </location>
</feature>
<proteinExistence type="predicted"/>
<name>A0ABW8A3S1_9ACTN</name>
<sequence length="245" mass="25912">MRLTERWDDVAGRRVRSLGAGGQHPPERPVVLVPGLGALGYLRDTLAGCGAWGRSFLLDVPGFGHRPPRPCAPELPEITELVTAWLEAVAGTPVVLAGHSTGAQVALRVAAARPGLVRALVLMGPTFPPRLRTPRGLLVPYLRTTSHEPGGLLPVTLPYYLRGGPRDLARFVRSAQRDEPERHIAAVTCPVLVVRGARDAFSPAGWADRLAGTAKDGRAVTVPGAHAFPYQHGGLTAALIAGAAR</sequence>
<dbReference type="PANTHER" id="PTHR43689">
    <property type="entry name" value="HYDROLASE"/>
    <property type="match status" value="1"/>
</dbReference>
<keyword evidence="2" id="KW-0378">Hydrolase</keyword>
<evidence type="ECO:0000259" key="1">
    <source>
        <dbReference type="Pfam" id="PF12697"/>
    </source>
</evidence>
<accession>A0ABW8A3S1</accession>
<dbReference type="PANTHER" id="PTHR43689:SF8">
    <property type="entry name" value="ALPHA_BETA-HYDROLASES SUPERFAMILY PROTEIN"/>
    <property type="match status" value="1"/>
</dbReference>
<evidence type="ECO:0000313" key="3">
    <source>
        <dbReference type="Proteomes" id="UP001612928"/>
    </source>
</evidence>